<dbReference type="GO" id="GO:0032259">
    <property type="term" value="P:methylation"/>
    <property type="evidence" value="ECO:0007669"/>
    <property type="project" value="UniProtKB-KW"/>
</dbReference>
<dbReference type="Proteomes" id="UP000076489">
    <property type="component" value="Unassembled WGS sequence"/>
</dbReference>
<dbReference type="EMBL" id="LUKJ01000001">
    <property type="protein sequence ID" value="KZN21148.1"/>
    <property type="molecule type" value="Genomic_DNA"/>
</dbReference>
<dbReference type="Pfam" id="PF08241">
    <property type="entry name" value="Methyltransf_11"/>
    <property type="match status" value="1"/>
</dbReference>
<dbReference type="AlphaFoldDB" id="A0A161XH06"/>
<reference evidence="4" key="1">
    <citation type="submission" date="2016-03" db="EMBL/GenBank/DDBJ databases">
        <authorList>
            <person name="Ray J."/>
            <person name="Price M."/>
            <person name="Deutschbauer A."/>
        </authorList>
    </citation>
    <scope>NUCLEOTIDE SEQUENCE [LARGE SCALE GENOMIC DNA]</scope>
    <source>
        <strain evidence="4">FW300-N1B4</strain>
    </source>
</reference>
<dbReference type="CDD" id="cd02440">
    <property type="entry name" value="AdoMet_MTases"/>
    <property type="match status" value="1"/>
</dbReference>
<dbReference type="Gene3D" id="3.40.50.150">
    <property type="entry name" value="Vaccinia Virus protein VP39"/>
    <property type="match status" value="1"/>
</dbReference>
<protein>
    <submittedName>
        <fullName evidence="3">Methylase</fullName>
    </submittedName>
</protein>
<dbReference type="SUPFAM" id="SSF53335">
    <property type="entry name" value="S-adenosyl-L-methionine-dependent methyltransferases"/>
    <property type="match status" value="1"/>
</dbReference>
<dbReference type="OrthoDB" id="8385759at2"/>
<feature type="domain" description="Methyltransferase type 11" evidence="2">
    <location>
        <begin position="65"/>
        <end position="162"/>
    </location>
</feature>
<organism evidence="3 4">
    <name type="scientific">Pseudomonas fluorescens</name>
    <dbReference type="NCBI Taxonomy" id="294"/>
    <lineage>
        <taxon>Bacteria</taxon>
        <taxon>Pseudomonadati</taxon>
        <taxon>Pseudomonadota</taxon>
        <taxon>Gammaproteobacteria</taxon>
        <taxon>Pseudomonadales</taxon>
        <taxon>Pseudomonadaceae</taxon>
        <taxon>Pseudomonas</taxon>
    </lineage>
</organism>
<evidence type="ECO:0000313" key="4">
    <source>
        <dbReference type="Proteomes" id="UP000076489"/>
    </source>
</evidence>
<proteinExistence type="predicted"/>
<comment type="caution">
    <text evidence="3">The sequence shown here is derived from an EMBL/GenBank/DDBJ whole genome shotgun (WGS) entry which is preliminary data.</text>
</comment>
<dbReference type="GO" id="GO:0008757">
    <property type="term" value="F:S-adenosylmethionine-dependent methyltransferase activity"/>
    <property type="evidence" value="ECO:0007669"/>
    <property type="project" value="InterPro"/>
</dbReference>
<accession>A0A161XH06</accession>
<dbReference type="PANTHER" id="PTHR43861">
    <property type="entry name" value="TRANS-ACONITATE 2-METHYLTRANSFERASE-RELATED"/>
    <property type="match status" value="1"/>
</dbReference>
<dbReference type="InterPro" id="IPR013216">
    <property type="entry name" value="Methyltransf_11"/>
</dbReference>
<sequence length="279" mass="31243">MEMPTKEKAIASNRDAWNDSAQHHKDTPEWQACLSAVSHSDFSCLDDTLSGLLQQVGVAGKEVVQLGCNNGRESLSLFALGARRVVGIDQSEAFLDQAWELASRSPHEPEFIEADIHHLPTDLHQRFDVALITIGVLNWMPDIAEFLRHAAQTLKPGGSLVVYETHPFLEMFDPESADPYRPDSSYFRSEPFVQNQPIVYEGKVEQPASASYWFVHTLGAIFTGAVEAGLQIGHFKEYPHSNREELYDLYQQQKAQLPLCYTLVAVKANNIVTRTLSES</sequence>
<gene>
    <name evidence="3" type="ORF">A1D17_01585</name>
</gene>
<reference evidence="3 4" key="2">
    <citation type="journal article" date="2018" name="Nature">
        <title>Mutant phenotypes for thousands of bacterial genes of unknown function.</title>
        <authorList>
            <person name="Price M.N."/>
            <person name="Wetmore K.M."/>
            <person name="Waters R.J."/>
            <person name="Callaghan M."/>
            <person name="Ray J."/>
            <person name="Liu H."/>
            <person name="Kuehl J.V."/>
            <person name="Melnyk R.A."/>
            <person name="Lamson J.S."/>
            <person name="Suh Y."/>
            <person name="Carlson H.K."/>
            <person name="Esquivel Z."/>
            <person name="Sadeeshkumar H."/>
            <person name="Chakraborty R."/>
            <person name="Zane G.M."/>
            <person name="Rubin B.E."/>
            <person name="Wall J.D."/>
            <person name="Visel A."/>
            <person name="Bristow J."/>
            <person name="Blow M.J."/>
            <person name="Arkin A.P."/>
            <person name="Deutschbauer A.M."/>
        </authorList>
    </citation>
    <scope>NUCLEOTIDE SEQUENCE [LARGE SCALE GENOMIC DNA]</scope>
    <source>
        <strain evidence="3 4">FW300-N1B4</strain>
    </source>
</reference>
<keyword evidence="3" id="KW-0489">Methyltransferase</keyword>
<evidence type="ECO:0000256" key="1">
    <source>
        <dbReference type="SAM" id="MobiDB-lite"/>
    </source>
</evidence>
<dbReference type="InterPro" id="IPR029063">
    <property type="entry name" value="SAM-dependent_MTases_sf"/>
</dbReference>
<name>A0A161XH06_PSEFL</name>
<evidence type="ECO:0000259" key="2">
    <source>
        <dbReference type="Pfam" id="PF08241"/>
    </source>
</evidence>
<feature type="region of interest" description="Disordered" evidence="1">
    <location>
        <begin position="1"/>
        <end position="23"/>
    </location>
</feature>
<keyword evidence="3" id="KW-0808">Transferase</keyword>
<dbReference type="RefSeq" id="WP_063340330.1">
    <property type="nucleotide sequence ID" value="NZ_LUKJ01000001.1"/>
</dbReference>
<evidence type="ECO:0000313" key="3">
    <source>
        <dbReference type="EMBL" id="KZN21148.1"/>
    </source>
</evidence>